<dbReference type="InterPro" id="IPR029386">
    <property type="entry name" value="TMEM169"/>
</dbReference>
<evidence type="ECO:0000256" key="1">
    <source>
        <dbReference type="SAM" id="MobiDB-lite"/>
    </source>
</evidence>
<feature type="transmembrane region" description="Helical" evidence="2">
    <location>
        <begin position="124"/>
        <end position="147"/>
    </location>
</feature>
<evidence type="ECO:0000256" key="2">
    <source>
        <dbReference type="SAM" id="Phobius"/>
    </source>
</evidence>
<evidence type="ECO:0000313" key="3">
    <source>
        <dbReference type="EMBL" id="CAB3267051.1"/>
    </source>
</evidence>
<keyword evidence="2" id="KW-1133">Transmembrane helix</keyword>
<organism evidence="3">
    <name type="scientific">Phallusia mammillata</name>
    <dbReference type="NCBI Taxonomy" id="59560"/>
    <lineage>
        <taxon>Eukaryota</taxon>
        <taxon>Metazoa</taxon>
        <taxon>Chordata</taxon>
        <taxon>Tunicata</taxon>
        <taxon>Ascidiacea</taxon>
        <taxon>Phlebobranchia</taxon>
        <taxon>Ascidiidae</taxon>
        <taxon>Phallusia</taxon>
    </lineage>
</organism>
<dbReference type="PANTHER" id="PTHR31777">
    <property type="entry name" value="TRANSMEMBRANE PROTEIN 169"/>
    <property type="match status" value="1"/>
</dbReference>
<sequence length="291" mass="33188">MPAHRENYDAPEHEDSPNGDIQAEANESEVIAVNEGQWRDWTSTWRKAGTGTNTRHVTMTGTITRGKKRGQSVDVELDLTDHEIMQMTMSRERLTSSNSTPARHASYHTNDEPAKSCCNSGPHVIILGLICFPFVLIGSLLISFYFGTLTWHNIFNHFYEERTICHRITLCPLLVLLFPILIFVFTIPIAIYAAFIQISWCFDDWKAEVVSFEKGFYGWLCSKLSLEFCSPYTVVTLTESESPVFQDSPDFSRIGDEHNQHTERSYQHQVSVHNARSLPADNTRSTQESMM</sequence>
<dbReference type="EMBL" id="LR791189">
    <property type="protein sequence ID" value="CAB3267051.1"/>
    <property type="molecule type" value="mRNA"/>
</dbReference>
<reference evidence="3" key="1">
    <citation type="submission" date="2020-04" db="EMBL/GenBank/DDBJ databases">
        <authorList>
            <person name="Neveu A P."/>
        </authorList>
    </citation>
    <scope>NUCLEOTIDE SEQUENCE</scope>
    <source>
        <tissue evidence="3">Whole embryo</tissue>
    </source>
</reference>
<accession>A0A6F9DV47</accession>
<keyword evidence="2" id="KW-0472">Membrane</keyword>
<keyword evidence="2 3" id="KW-0812">Transmembrane</keyword>
<feature type="transmembrane region" description="Helical" evidence="2">
    <location>
        <begin position="168"/>
        <end position="195"/>
    </location>
</feature>
<protein>
    <submittedName>
        <fullName evidence="3">Transmembrane protein 169-like</fullName>
    </submittedName>
</protein>
<feature type="compositionally biased region" description="Basic and acidic residues" evidence="1">
    <location>
        <begin position="1"/>
        <end position="16"/>
    </location>
</feature>
<dbReference type="Pfam" id="PF15052">
    <property type="entry name" value="TMEM169"/>
    <property type="match status" value="1"/>
</dbReference>
<name>A0A6F9DV47_9ASCI</name>
<proteinExistence type="evidence at transcript level"/>
<dbReference type="AlphaFoldDB" id="A0A6F9DV47"/>
<feature type="region of interest" description="Disordered" evidence="1">
    <location>
        <begin position="1"/>
        <end position="20"/>
    </location>
</feature>
<dbReference type="PANTHER" id="PTHR31777:SF0">
    <property type="entry name" value="TRANSMEMBRANE PROTEIN 169"/>
    <property type="match status" value="1"/>
</dbReference>
<gene>
    <name evidence="3" type="primary">Tmem169</name>
</gene>